<keyword evidence="1" id="KW-0963">Cytoplasm</keyword>
<evidence type="ECO:0000259" key="3">
    <source>
        <dbReference type="PROSITE" id="PS50202"/>
    </source>
</evidence>
<dbReference type="AlphaFoldDB" id="A0A183BR40"/>
<dbReference type="InterPro" id="IPR000535">
    <property type="entry name" value="MSP_dom"/>
</dbReference>
<protein>
    <recommendedName>
        <fullName evidence="1">Major sperm protein</fullName>
    </recommendedName>
</protein>
<dbReference type="WBParaSite" id="GPLIN_000307600">
    <property type="protein sequence ID" value="GPLIN_000307600"/>
    <property type="gene ID" value="GPLIN_000307600"/>
</dbReference>
<evidence type="ECO:0000313" key="4">
    <source>
        <dbReference type="Proteomes" id="UP000050741"/>
    </source>
</evidence>
<keyword evidence="4" id="KW-1185">Reference proteome</keyword>
<feature type="region of interest" description="Disordered" evidence="2">
    <location>
        <begin position="123"/>
        <end position="346"/>
    </location>
</feature>
<dbReference type="SUPFAM" id="SSF49354">
    <property type="entry name" value="PapD-like"/>
    <property type="match status" value="1"/>
</dbReference>
<dbReference type="PROSITE" id="PS50202">
    <property type="entry name" value="MSP"/>
    <property type="match status" value="1"/>
</dbReference>
<evidence type="ECO:0000256" key="2">
    <source>
        <dbReference type="SAM" id="MobiDB-lite"/>
    </source>
</evidence>
<dbReference type="Gene3D" id="2.60.40.10">
    <property type="entry name" value="Immunoglobulins"/>
    <property type="match status" value="1"/>
</dbReference>
<sequence length="393" mass="43007">MEKNQIFELTPNDVLTFKGKLGHIGSVQLTIKNCELREIYFKVKSTASRFYSVRPDTGMIKPYGRVKVIVQPNDDSLAKLDEIEASMHKFLIMAAVASDLAVKSEEFWKGKKESTEGVYTTKLKTKVHRASPHQLKMEHHDASGESSNSLKPENVALSDFGKKDIEAPVNVSSSDSGKKDTEKPVNGEMPDVGKQDMEKPVNVASSDSVKKDAENPVNVASSDSVKKDAENPVNVASSDSGKNDTEEPVNLASPDSGKKDTEKPLASSDSGKKKTEKREKVASSDSGKKDTEKPVNLASPDSGKKKTEKPVNVALPESRKKDTEKREKAASSDSGKKDTDQGSSANRLYAQYTAEMIGSLLERMPKKKVFQLRKELNEILEKYEAGLIDGIDG</sequence>
<accession>A0A183BR40</accession>
<feature type="compositionally biased region" description="Basic and acidic residues" evidence="2">
    <location>
        <begin position="270"/>
        <end position="293"/>
    </location>
</feature>
<feature type="compositionally biased region" description="Basic and acidic residues" evidence="2">
    <location>
        <begin position="176"/>
        <end position="199"/>
    </location>
</feature>
<dbReference type="Pfam" id="PF00635">
    <property type="entry name" value="Motile_Sperm"/>
    <property type="match status" value="1"/>
</dbReference>
<organism evidence="4 5">
    <name type="scientific">Globodera pallida</name>
    <name type="common">Potato cyst nematode worm</name>
    <name type="synonym">Heterodera pallida</name>
    <dbReference type="NCBI Taxonomy" id="36090"/>
    <lineage>
        <taxon>Eukaryota</taxon>
        <taxon>Metazoa</taxon>
        <taxon>Ecdysozoa</taxon>
        <taxon>Nematoda</taxon>
        <taxon>Chromadorea</taxon>
        <taxon>Rhabditida</taxon>
        <taxon>Tylenchina</taxon>
        <taxon>Tylenchomorpha</taxon>
        <taxon>Tylenchoidea</taxon>
        <taxon>Heteroderidae</taxon>
        <taxon>Heteroderinae</taxon>
        <taxon>Globodera</taxon>
    </lineage>
</organism>
<evidence type="ECO:0000313" key="5">
    <source>
        <dbReference type="WBParaSite" id="GPLIN_000307600"/>
    </source>
</evidence>
<reference evidence="5" key="2">
    <citation type="submission" date="2016-06" db="UniProtKB">
        <authorList>
            <consortium name="WormBaseParasite"/>
        </authorList>
    </citation>
    <scope>IDENTIFICATION</scope>
</reference>
<dbReference type="InterPro" id="IPR013783">
    <property type="entry name" value="Ig-like_fold"/>
</dbReference>
<comment type="function">
    <text evidence="1">Central component in molecular interactions underlying sperm crawling. Forms an extensive filament system that extends from sperm villipoda, along the leading edge of the pseudopod.</text>
</comment>
<name>A0A183BR40_GLOPA</name>
<keyword evidence="1" id="KW-0206">Cytoskeleton</keyword>
<dbReference type="InterPro" id="IPR008962">
    <property type="entry name" value="PapD-like_sf"/>
</dbReference>
<proteinExistence type="predicted"/>
<evidence type="ECO:0000256" key="1">
    <source>
        <dbReference type="RuleBase" id="RU003425"/>
    </source>
</evidence>
<reference evidence="4" key="1">
    <citation type="submission" date="2014-05" db="EMBL/GenBank/DDBJ databases">
        <title>The genome and life-stage specific transcriptomes of Globodera pallida elucidate key aspects of plant parasitism by a cyst nematode.</title>
        <authorList>
            <person name="Cotton J.A."/>
            <person name="Lilley C.J."/>
            <person name="Jones L.M."/>
            <person name="Kikuchi T."/>
            <person name="Reid A.J."/>
            <person name="Thorpe P."/>
            <person name="Tsai I.J."/>
            <person name="Beasley H."/>
            <person name="Blok V."/>
            <person name="Cock P.J.A."/>
            <person name="Van den Akker S.E."/>
            <person name="Holroyd N."/>
            <person name="Hunt M."/>
            <person name="Mantelin S."/>
            <person name="Naghra H."/>
            <person name="Pain A."/>
            <person name="Palomares-Rius J.E."/>
            <person name="Zarowiecki M."/>
            <person name="Berriman M."/>
            <person name="Jones J.T."/>
            <person name="Urwin P.E."/>
        </authorList>
    </citation>
    <scope>NUCLEOTIDE SEQUENCE [LARGE SCALE GENOMIC DNA]</scope>
    <source>
        <strain evidence="4">Lindley</strain>
    </source>
</reference>
<dbReference type="Proteomes" id="UP000050741">
    <property type="component" value="Unassembled WGS sequence"/>
</dbReference>
<feature type="domain" description="MSP" evidence="3">
    <location>
        <begin position="6"/>
        <end position="126"/>
    </location>
</feature>
<feature type="compositionally biased region" description="Basic and acidic residues" evidence="2">
    <location>
        <begin position="317"/>
        <end position="340"/>
    </location>
</feature>